<feature type="transmembrane region" description="Helical" evidence="1">
    <location>
        <begin position="42"/>
        <end position="62"/>
    </location>
</feature>
<keyword evidence="3" id="KW-1185">Reference proteome</keyword>
<gene>
    <name evidence="2" type="ORF">ACFOUW_39065</name>
</gene>
<dbReference type="Proteomes" id="UP001595699">
    <property type="component" value="Unassembled WGS sequence"/>
</dbReference>
<dbReference type="EMBL" id="JBHRZH010000062">
    <property type="protein sequence ID" value="MFC3766882.1"/>
    <property type="molecule type" value="Genomic_DNA"/>
</dbReference>
<name>A0ABV7YPF1_9ACTN</name>
<proteinExistence type="predicted"/>
<sequence length="176" mass="19916">MADPVQQFTAFDHTDLERRRKKLWNLAEGVPLTIVGGIDLRALVVAAVSLLALLGLLILLSPLPLIEFGLWTILFCVALAVGIYLLWPRRWRNGLTTEQNLLVAADFLFLQPRRIHGLAADVEPDVVHWQVILWQPGGRRWRLGLANSRAKRQLIRWHPDDLLLSESPAGKGSRNR</sequence>
<keyword evidence="1" id="KW-1133">Transmembrane helix</keyword>
<accession>A0ABV7YPF1</accession>
<reference evidence="3" key="1">
    <citation type="journal article" date="2019" name="Int. J. Syst. Evol. Microbiol.">
        <title>The Global Catalogue of Microorganisms (GCM) 10K type strain sequencing project: providing services to taxonomists for standard genome sequencing and annotation.</title>
        <authorList>
            <consortium name="The Broad Institute Genomics Platform"/>
            <consortium name="The Broad Institute Genome Sequencing Center for Infectious Disease"/>
            <person name="Wu L."/>
            <person name="Ma J."/>
        </authorList>
    </citation>
    <scope>NUCLEOTIDE SEQUENCE [LARGE SCALE GENOMIC DNA]</scope>
    <source>
        <strain evidence="3">CGMCC 4.7241</strain>
    </source>
</reference>
<evidence type="ECO:0000313" key="2">
    <source>
        <dbReference type="EMBL" id="MFC3766882.1"/>
    </source>
</evidence>
<dbReference type="RefSeq" id="WP_205115994.1">
    <property type="nucleotide sequence ID" value="NZ_JAFBCM010000001.1"/>
</dbReference>
<keyword evidence="1" id="KW-0472">Membrane</keyword>
<feature type="transmembrane region" description="Helical" evidence="1">
    <location>
        <begin position="68"/>
        <end position="87"/>
    </location>
</feature>
<comment type="caution">
    <text evidence="2">The sequence shown here is derived from an EMBL/GenBank/DDBJ whole genome shotgun (WGS) entry which is preliminary data.</text>
</comment>
<keyword evidence="1" id="KW-0812">Transmembrane</keyword>
<protein>
    <submittedName>
        <fullName evidence="2">Uncharacterized protein</fullName>
    </submittedName>
</protein>
<evidence type="ECO:0000313" key="3">
    <source>
        <dbReference type="Proteomes" id="UP001595699"/>
    </source>
</evidence>
<organism evidence="2 3">
    <name type="scientific">Tenggerimyces flavus</name>
    <dbReference type="NCBI Taxonomy" id="1708749"/>
    <lineage>
        <taxon>Bacteria</taxon>
        <taxon>Bacillati</taxon>
        <taxon>Actinomycetota</taxon>
        <taxon>Actinomycetes</taxon>
        <taxon>Propionibacteriales</taxon>
        <taxon>Nocardioidaceae</taxon>
        <taxon>Tenggerimyces</taxon>
    </lineage>
</organism>
<evidence type="ECO:0000256" key="1">
    <source>
        <dbReference type="SAM" id="Phobius"/>
    </source>
</evidence>